<sequence length="122" mass="13312">MFSLLAAHNITCVTICFDGYGDSGQVESVNALIGDTVAELPNCMVMLSEIARCGDSGAIVTKEHSLAAAIEDLAYDLLRQTHAGWENNDGAFGDFVLDVTERTISLDYSERYTAIESFSHQW</sequence>
<dbReference type="Proteomes" id="UP000319897">
    <property type="component" value="Unassembled WGS sequence"/>
</dbReference>
<keyword evidence="3" id="KW-1185">Reference proteome</keyword>
<organism evidence="2 3">
    <name type="scientific">Sandaracinobacter neustonicus</name>
    <dbReference type="NCBI Taxonomy" id="1715348"/>
    <lineage>
        <taxon>Bacteria</taxon>
        <taxon>Pseudomonadati</taxon>
        <taxon>Pseudomonadota</taxon>
        <taxon>Alphaproteobacteria</taxon>
        <taxon>Sphingomonadales</taxon>
        <taxon>Sphingosinicellaceae</taxon>
        <taxon>Sandaracinobacter</taxon>
    </lineage>
</organism>
<gene>
    <name evidence="2" type="ORF">FJQ54_00555</name>
</gene>
<dbReference type="AlphaFoldDB" id="A0A501XWL2"/>
<accession>A0A501XWL2</accession>
<dbReference type="InterPro" id="IPR049243">
    <property type="entry name" value="DUF6878"/>
</dbReference>
<evidence type="ECO:0000313" key="2">
    <source>
        <dbReference type="EMBL" id="TPE64859.1"/>
    </source>
</evidence>
<evidence type="ECO:0000313" key="3">
    <source>
        <dbReference type="Proteomes" id="UP000319897"/>
    </source>
</evidence>
<dbReference type="Pfam" id="PF21798">
    <property type="entry name" value="DUF6878"/>
    <property type="match status" value="1"/>
</dbReference>
<dbReference type="OrthoDB" id="7259981at2"/>
<dbReference type="EMBL" id="VFSU01000005">
    <property type="protein sequence ID" value="TPE64859.1"/>
    <property type="molecule type" value="Genomic_DNA"/>
</dbReference>
<reference evidence="2 3" key="1">
    <citation type="submission" date="2019-06" db="EMBL/GenBank/DDBJ databases">
        <authorList>
            <person name="Lee I."/>
            <person name="Jang G.I."/>
            <person name="Hwang C.Y."/>
        </authorList>
    </citation>
    <scope>NUCLEOTIDE SEQUENCE [LARGE SCALE GENOMIC DNA]</scope>
    <source>
        <strain evidence="2 3">PAMC 28131</strain>
    </source>
</reference>
<protein>
    <recommendedName>
        <fullName evidence="1">DUF6878 domain-containing protein</fullName>
    </recommendedName>
</protein>
<evidence type="ECO:0000259" key="1">
    <source>
        <dbReference type="Pfam" id="PF21798"/>
    </source>
</evidence>
<feature type="domain" description="DUF6878" evidence="1">
    <location>
        <begin position="1"/>
        <end position="122"/>
    </location>
</feature>
<name>A0A501XWL2_9SPHN</name>
<comment type="caution">
    <text evidence="2">The sequence shown here is derived from an EMBL/GenBank/DDBJ whole genome shotgun (WGS) entry which is preliminary data.</text>
</comment>
<proteinExistence type="predicted"/>